<dbReference type="Pfam" id="PF10704">
    <property type="entry name" value="DUF2508"/>
    <property type="match status" value="1"/>
</dbReference>
<reference evidence="1" key="1">
    <citation type="journal article" date="2021" name="PeerJ">
        <title>Extensive microbial diversity within the chicken gut microbiome revealed by metagenomics and culture.</title>
        <authorList>
            <person name="Gilroy R."/>
            <person name="Ravi A."/>
            <person name="Getino M."/>
            <person name="Pursley I."/>
            <person name="Horton D.L."/>
            <person name="Alikhan N.F."/>
            <person name="Baker D."/>
            <person name="Gharbi K."/>
            <person name="Hall N."/>
            <person name="Watson M."/>
            <person name="Adriaenssens E.M."/>
            <person name="Foster-Nyarko E."/>
            <person name="Jarju S."/>
            <person name="Secka A."/>
            <person name="Antonio M."/>
            <person name="Oren A."/>
            <person name="Chaudhuri R.R."/>
            <person name="La Ragione R."/>
            <person name="Hildebrand F."/>
            <person name="Pallen M.J."/>
        </authorList>
    </citation>
    <scope>NUCLEOTIDE SEQUENCE</scope>
    <source>
        <strain evidence="1">CHK188-4685</strain>
    </source>
</reference>
<accession>A0A9D2L9M9</accession>
<dbReference type="AlphaFoldDB" id="A0A9D2L9M9"/>
<sequence length="81" mass="9583">MRNMIRFFKDRKGEAATRGEPAWDLGALRAEIERSRCAIDTARCNFEEVVDPTMIDCYIYELNAAQLRYQFLLRKFKSRES</sequence>
<protein>
    <submittedName>
        <fullName evidence="1">YaaL family protein</fullName>
    </submittedName>
</protein>
<evidence type="ECO:0000313" key="2">
    <source>
        <dbReference type="Proteomes" id="UP000886804"/>
    </source>
</evidence>
<dbReference type="Proteomes" id="UP000886804">
    <property type="component" value="Unassembled WGS sequence"/>
</dbReference>
<name>A0A9D2L9M9_9FIRM</name>
<evidence type="ECO:0000313" key="1">
    <source>
        <dbReference type="EMBL" id="HJB08456.1"/>
    </source>
</evidence>
<dbReference type="EMBL" id="DWYS01000137">
    <property type="protein sequence ID" value="HJB08456.1"/>
    <property type="molecule type" value="Genomic_DNA"/>
</dbReference>
<proteinExistence type="predicted"/>
<organism evidence="1 2">
    <name type="scientific">Candidatus Enterocloster faecavium</name>
    <dbReference type="NCBI Taxonomy" id="2838560"/>
    <lineage>
        <taxon>Bacteria</taxon>
        <taxon>Bacillati</taxon>
        <taxon>Bacillota</taxon>
        <taxon>Clostridia</taxon>
        <taxon>Lachnospirales</taxon>
        <taxon>Lachnospiraceae</taxon>
        <taxon>Enterocloster</taxon>
    </lineage>
</organism>
<comment type="caution">
    <text evidence="1">The sequence shown here is derived from an EMBL/GenBank/DDBJ whole genome shotgun (WGS) entry which is preliminary data.</text>
</comment>
<gene>
    <name evidence="1" type="ORF">H9716_11445</name>
</gene>
<reference evidence="1" key="2">
    <citation type="submission" date="2021-04" db="EMBL/GenBank/DDBJ databases">
        <authorList>
            <person name="Gilroy R."/>
        </authorList>
    </citation>
    <scope>NUCLEOTIDE SEQUENCE</scope>
    <source>
        <strain evidence="1">CHK188-4685</strain>
    </source>
</reference>
<dbReference type="InterPro" id="IPR019644">
    <property type="entry name" value="DUF2508"/>
</dbReference>